<gene>
    <name evidence="7" type="ORF">HNQ77_004183</name>
</gene>
<evidence type="ECO:0000256" key="4">
    <source>
        <dbReference type="PIRSR" id="PIRSR600514-1"/>
    </source>
</evidence>
<dbReference type="AlphaFoldDB" id="A0A841K4Y8"/>
<evidence type="ECO:0000313" key="7">
    <source>
        <dbReference type="EMBL" id="MBB6146211.1"/>
    </source>
</evidence>
<feature type="domain" description="Glycosyl hydrolases family 39 N-terminal catalytic" evidence="6">
    <location>
        <begin position="29"/>
        <end position="474"/>
    </location>
</feature>
<evidence type="ECO:0000256" key="3">
    <source>
        <dbReference type="ARBA" id="ARBA00023295"/>
    </source>
</evidence>
<dbReference type="InterPro" id="IPR049165">
    <property type="entry name" value="GH39_as"/>
</dbReference>
<dbReference type="PRINTS" id="PR00745">
    <property type="entry name" value="GLHYDRLASE39"/>
</dbReference>
<feature type="active site" description="Proton donor" evidence="4">
    <location>
        <position position="184"/>
    </location>
</feature>
<dbReference type="EMBL" id="JACHEK010000009">
    <property type="protein sequence ID" value="MBB6146211.1"/>
    <property type="molecule type" value="Genomic_DNA"/>
</dbReference>
<keyword evidence="2 7" id="KW-0378">Hydrolase</keyword>
<comment type="similarity">
    <text evidence="1">Belongs to the glycosyl hydrolase 39 family.</text>
</comment>
<proteinExistence type="inferred from homology"/>
<dbReference type="Proteomes" id="UP000538666">
    <property type="component" value="Unassembled WGS sequence"/>
</dbReference>
<dbReference type="PANTHER" id="PTHR12631">
    <property type="entry name" value="ALPHA-L-IDURONIDASE"/>
    <property type="match status" value="1"/>
</dbReference>
<dbReference type="GO" id="GO:0005975">
    <property type="term" value="P:carbohydrate metabolic process"/>
    <property type="evidence" value="ECO:0007669"/>
    <property type="project" value="InterPro"/>
</dbReference>
<dbReference type="OrthoDB" id="9776971at2"/>
<feature type="chain" id="PRO_5032460338" evidence="5">
    <location>
        <begin position="23"/>
        <end position="502"/>
    </location>
</feature>
<comment type="caution">
    <text evidence="7">The sequence shown here is derived from an EMBL/GenBank/DDBJ whole genome shotgun (WGS) entry which is preliminary data.</text>
</comment>
<dbReference type="InterPro" id="IPR000514">
    <property type="entry name" value="Glyco_hydro_39"/>
</dbReference>
<dbReference type="PANTHER" id="PTHR12631:SF10">
    <property type="entry name" value="BETA-XYLOSIDASE-LIKE PROTEIN-RELATED"/>
    <property type="match status" value="1"/>
</dbReference>
<dbReference type="InterPro" id="IPR051923">
    <property type="entry name" value="Glycosyl_Hydrolase_39"/>
</dbReference>
<sequence length="502" mass="56350">MNRSIALVFALALISVPASSFAQQTSETVEIDAKAQTTPLPHFWEQMFGSGRANLSLRQGYREDMSAVQTVTDFKYVRFHAIFQDENGVYDEDAQGNPVYNWSYVDQIYDGLLANGVRPFVEISFMPKKLAARLDYHAFWYKQIVSPPRDYSRWDALITAFAQHLIERYGIAEVSQWYFEVWNEPNIDFWTGRPAQQTYFELYDHTARALKAVNGKIRVGGPATAQAAWVGDMIAHATQNNVPLDFVSTHVYGNDTAKDVFGDNRPVPPHQMVCAAVSKVHDQIKNSAKPNMPLIWSEFNATYANEQPITDSIYMGPWMADTIRQCDGKVDLMSYWTFSDVFEEQGVIKTPFYGGYGLIAEDGIPKPAFNVFALLHQLGEHRIAVSEDDVLVTRRGDDTIVIAAWNLVEPEATGPDKTFTFQLTGLPAKEKAPKVTIRRVDAEHGDTLAAWKKMGSPKYPTTAQIAELKRASEIGKDEVHPLEDGKVTVTVPQKGLALIEVR</sequence>
<name>A0A841K4Y8_9BACT</name>
<dbReference type="Gene3D" id="3.20.20.80">
    <property type="entry name" value="Glycosidases"/>
    <property type="match status" value="1"/>
</dbReference>
<organism evidence="7 8">
    <name type="scientific">Silvibacterium bohemicum</name>
    <dbReference type="NCBI Taxonomy" id="1577686"/>
    <lineage>
        <taxon>Bacteria</taxon>
        <taxon>Pseudomonadati</taxon>
        <taxon>Acidobacteriota</taxon>
        <taxon>Terriglobia</taxon>
        <taxon>Terriglobales</taxon>
        <taxon>Acidobacteriaceae</taxon>
        <taxon>Silvibacterium</taxon>
    </lineage>
</organism>
<keyword evidence="5" id="KW-0732">Signal</keyword>
<keyword evidence="8" id="KW-1185">Reference proteome</keyword>
<dbReference type="GO" id="GO:0009044">
    <property type="term" value="F:xylan 1,4-beta-xylosidase activity"/>
    <property type="evidence" value="ECO:0007669"/>
    <property type="project" value="UniProtKB-EC"/>
</dbReference>
<evidence type="ECO:0000313" key="8">
    <source>
        <dbReference type="Proteomes" id="UP000538666"/>
    </source>
</evidence>
<dbReference type="Pfam" id="PF01229">
    <property type="entry name" value="Glyco_hydro_39"/>
    <property type="match status" value="1"/>
</dbReference>
<evidence type="ECO:0000256" key="2">
    <source>
        <dbReference type="ARBA" id="ARBA00022801"/>
    </source>
</evidence>
<dbReference type="EC" id="3.2.1.37" evidence="7"/>
<dbReference type="InterPro" id="IPR049166">
    <property type="entry name" value="GH39_cat"/>
</dbReference>
<accession>A0A841K4Y8</accession>
<dbReference type="Gene3D" id="2.60.40.1500">
    <property type="entry name" value="Glycosyl hydrolase domain, family 39"/>
    <property type="match status" value="1"/>
</dbReference>
<evidence type="ECO:0000259" key="6">
    <source>
        <dbReference type="Pfam" id="PF01229"/>
    </source>
</evidence>
<dbReference type="SUPFAM" id="SSF51445">
    <property type="entry name" value="(Trans)glycosidases"/>
    <property type="match status" value="1"/>
</dbReference>
<feature type="signal peptide" evidence="5">
    <location>
        <begin position="1"/>
        <end position="22"/>
    </location>
</feature>
<evidence type="ECO:0000256" key="1">
    <source>
        <dbReference type="ARBA" id="ARBA00008875"/>
    </source>
</evidence>
<dbReference type="RefSeq" id="WP_050058323.1">
    <property type="nucleotide sequence ID" value="NZ_JACHEK010000009.1"/>
</dbReference>
<reference evidence="7 8" key="1">
    <citation type="submission" date="2020-08" db="EMBL/GenBank/DDBJ databases">
        <title>Genomic Encyclopedia of Type Strains, Phase IV (KMG-IV): sequencing the most valuable type-strain genomes for metagenomic binning, comparative biology and taxonomic classification.</title>
        <authorList>
            <person name="Goeker M."/>
        </authorList>
    </citation>
    <scope>NUCLEOTIDE SEQUENCE [LARGE SCALE GENOMIC DNA]</scope>
    <source>
        <strain evidence="7 8">DSM 103733</strain>
    </source>
</reference>
<dbReference type="PROSITE" id="PS01027">
    <property type="entry name" value="GLYCOSYL_HYDROL_F39"/>
    <property type="match status" value="1"/>
</dbReference>
<protein>
    <submittedName>
        <fullName evidence="7">Xylan 1,4-beta-xylosidase</fullName>
        <ecNumber evidence="7">3.2.1.37</ecNumber>
    </submittedName>
</protein>
<dbReference type="SUPFAM" id="SSF51011">
    <property type="entry name" value="Glycosyl hydrolase domain"/>
    <property type="match status" value="1"/>
</dbReference>
<dbReference type="InterPro" id="IPR017853">
    <property type="entry name" value="GH"/>
</dbReference>
<keyword evidence="3 7" id="KW-0326">Glycosidase</keyword>
<evidence type="ECO:0000256" key="5">
    <source>
        <dbReference type="SAM" id="SignalP"/>
    </source>
</evidence>